<keyword evidence="1" id="KW-0732">Signal</keyword>
<dbReference type="EMBL" id="CAACVG010008580">
    <property type="protein sequence ID" value="VEN50366.1"/>
    <property type="molecule type" value="Genomic_DNA"/>
</dbReference>
<dbReference type="Proteomes" id="UP000410492">
    <property type="component" value="Unassembled WGS sequence"/>
</dbReference>
<sequence>MQRFFSLFLIVYAIEVAKGLVCTEDYCSTIRCKQEKCGPGQTSQPGTCGCCNVCVNVIHEGEPCDLLALTGPAPPRAVCDENLVCYENKCTKETEVIGKFAASDQS</sequence>
<protein>
    <recommendedName>
        <fullName evidence="4">IGFBP N-terminal domain-containing protein</fullName>
    </recommendedName>
</protein>
<dbReference type="Gene3D" id="2.10.80.20">
    <property type="match status" value="1"/>
</dbReference>
<dbReference type="InterPro" id="IPR053741">
    <property type="entry name" value="Ser_Fungal_Prot_Inhib_sf"/>
</dbReference>
<evidence type="ECO:0000256" key="1">
    <source>
        <dbReference type="SAM" id="SignalP"/>
    </source>
</evidence>
<dbReference type="AlphaFoldDB" id="A0A653CRD5"/>
<gene>
    <name evidence="2" type="ORF">CALMAC_LOCUS11159</name>
</gene>
<dbReference type="OrthoDB" id="6752135at2759"/>
<keyword evidence="3" id="KW-1185">Reference proteome</keyword>
<proteinExistence type="predicted"/>
<feature type="signal peptide" evidence="1">
    <location>
        <begin position="1"/>
        <end position="19"/>
    </location>
</feature>
<dbReference type="GO" id="GO:0030414">
    <property type="term" value="F:peptidase inhibitor activity"/>
    <property type="evidence" value="ECO:0007669"/>
    <property type="project" value="InterPro"/>
</dbReference>
<accession>A0A653CRD5</accession>
<reference evidence="2 3" key="1">
    <citation type="submission" date="2019-01" db="EMBL/GenBank/DDBJ databases">
        <authorList>
            <person name="Sayadi A."/>
        </authorList>
    </citation>
    <scope>NUCLEOTIDE SEQUENCE [LARGE SCALE GENOMIC DNA]</scope>
</reference>
<name>A0A653CRD5_CALMS</name>
<evidence type="ECO:0000313" key="2">
    <source>
        <dbReference type="EMBL" id="VEN50366.1"/>
    </source>
</evidence>
<organism evidence="2 3">
    <name type="scientific">Callosobruchus maculatus</name>
    <name type="common">Southern cowpea weevil</name>
    <name type="synonym">Pulse bruchid</name>
    <dbReference type="NCBI Taxonomy" id="64391"/>
    <lineage>
        <taxon>Eukaryota</taxon>
        <taxon>Metazoa</taxon>
        <taxon>Ecdysozoa</taxon>
        <taxon>Arthropoda</taxon>
        <taxon>Hexapoda</taxon>
        <taxon>Insecta</taxon>
        <taxon>Pterygota</taxon>
        <taxon>Neoptera</taxon>
        <taxon>Endopterygota</taxon>
        <taxon>Coleoptera</taxon>
        <taxon>Polyphaga</taxon>
        <taxon>Cucujiformia</taxon>
        <taxon>Chrysomeloidea</taxon>
        <taxon>Chrysomelidae</taxon>
        <taxon>Bruchinae</taxon>
        <taxon>Bruchini</taxon>
        <taxon>Callosobruchus</taxon>
    </lineage>
</organism>
<dbReference type="SUPFAM" id="SSF57184">
    <property type="entry name" value="Growth factor receptor domain"/>
    <property type="match status" value="1"/>
</dbReference>
<evidence type="ECO:0008006" key="4">
    <source>
        <dbReference type="Google" id="ProtNLM"/>
    </source>
</evidence>
<dbReference type="InterPro" id="IPR009030">
    <property type="entry name" value="Growth_fac_rcpt_cys_sf"/>
</dbReference>
<dbReference type="Pfam" id="PF12190">
    <property type="entry name" value="amfpi-1"/>
    <property type="match status" value="1"/>
</dbReference>
<feature type="chain" id="PRO_5024951454" description="IGFBP N-terminal domain-containing protein" evidence="1">
    <location>
        <begin position="20"/>
        <end position="106"/>
    </location>
</feature>
<evidence type="ECO:0000313" key="3">
    <source>
        <dbReference type="Proteomes" id="UP000410492"/>
    </source>
</evidence>
<dbReference type="InterPro" id="IPR021066">
    <property type="entry name" value="FPI1"/>
</dbReference>